<feature type="coiled-coil region" evidence="4">
    <location>
        <begin position="76"/>
        <end position="118"/>
    </location>
</feature>
<dbReference type="PROSITE" id="PS50119">
    <property type="entry name" value="ZF_BBOX"/>
    <property type="match status" value="1"/>
</dbReference>
<keyword evidence="2" id="KW-0862">Zinc</keyword>
<sequence length="525" mass="57456">MYSLMKKTAVLPNPQEDICSDHGRPLELFCEACNKVICVTCLAHDHKHHEYELITDSYTKHCQKLRECLSPVGRKKEALEKSERKLTEQAKRVIDARLKVLTEQMKSAERSLSLLEEIESSVDNILKTGSHQQVLGLEKQMIERMSEVTAGINMEELHPMEKTDFELSKDIKSLHHIGDILSHSSTALEKSQVKKINDCIRTAEKSVSFSLSLVAPDSSLLSVPLSSISCSLVPVVKVQVYGLQLGDTSLVIPINPYLDSVAPVFAIAELKGPWGVAVNEDNQAVITMFNGHCVAILDRAGKKMKSLGGRGGSGNVKFSSPRGVAITSDQFILVSDNHKIQKISMDGYLVASVGEKGNGPLQFNVPDGIAISPKTGQVYVADWNNHRIQVLNADLTFSHLFGSKGSASGQFQSPCDVAVDSEGWVYVADTLNNIIQKFTPEGNFVTQFGSNESGLGELDKPTGIAIDTAATGLVYVSEWGKSRISIFTCEGVFVNSFVREGKQFNNPYGISFDKDGFLYTVTCDC</sequence>
<dbReference type="GeneID" id="105313552"/>
<dbReference type="Pfam" id="PF01436">
    <property type="entry name" value="NHL"/>
    <property type="match status" value="2"/>
</dbReference>
<dbReference type="GO" id="GO:0008270">
    <property type="term" value="F:zinc ion binding"/>
    <property type="evidence" value="ECO:0007669"/>
    <property type="project" value="UniProtKB-KW"/>
</dbReference>
<evidence type="ECO:0000256" key="2">
    <source>
        <dbReference type="PROSITE-ProRule" id="PRU00024"/>
    </source>
</evidence>
<evidence type="ECO:0000313" key="6">
    <source>
        <dbReference type="EnsemblMetazoa" id="XP_019853957.1"/>
    </source>
</evidence>
<dbReference type="CDD" id="cd05819">
    <property type="entry name" value="NHL"/>
    <property type="match status" value="1"/>
</dbReference>
<feature type="repeat" description="NHL" evidence="3">
    <location>
        <begin position="445"/>
        <end position="490"/>
    </location>
</feature>
<feature type="domain" description="B box-type" evidence="5">
    <location>
        <begin position="14"/>
        <end position="54"/>
    </location>
</feature>
<dbReference type="CDD" id="cd19769">
    <property type="entry name" value="Bbox2_TRIM16-like"/>
    <property type="match status" value="1"/>
</dbReference>
<dbReference type="GO" id="GO:0061630">
    <property type="term" value="F:ubiquitin protein ligase activity"/>
    <property type="evidence" value="ECO:0007669"/>
    <property type="project" value="TreeGrafter"/>
</dbReference>
<protein>
    <recommendedName>
        <fullName evidence="5">B box-type domain-containing protein</fullName>
    </recommendedName>
</protein>
<dbReference type="Pfam" id="PF00643">
    <property type="entry name" value="zf-B_box"/>
    <property type="match status" value="1"/>
</dbReference>
<evidence type="ECO:0000256" key="4">
    <source>
        <dbReference type="SAM" id="Coils"/>
    </source>
</evidence>
<accession>A0AAN0JB11</accession>
<dbReference type="KEGG" id="aqu:105313552"/>
<dbReference type="Gene3D" id="3.30.160.60">
    <property type="entry name" value="Classic Zinc Finger"/>
    <property type="match status" value="1"/>
</dbReference>
<feature type="repeat" description="NHL" evidence="3">
    <location>
        <begin position="398"/>
        <end position="441"/>
    </location>
</feature>
<dbReference type="SMART" id="SM00336">
    <property type="entry name" value="BBOX"/>
    <property type="match status" value="1"/>
</dbReference>
<dbReference type="SUPFAM" id="SSF57845">
    <property type="entry name" value="B-box zinc-binding domain"/>
    <property type="match status" value="1"/>
</dbReference>
<keyword evidence="4" id="KW-0175">Coiled coil</keyword>
<keyword evidence="2" id="KW-0479">Metal-binding</keyword>
<dbReference type="PROSITE" id="PS51125">
    <property type="entry name" value="NHL"/>
    <property type="match status" value="4"/>
</dbReference>
<dbReference type="AlphaFoldDB" id="A0AAN0JB11"/>
<organism evidence="6 7">
    <name type="scientific">Amphimedon queenslandica</name>
    <name type="common">Sponge</name>
    <dbReference type="NCBI Taxonomy" id="400682"/>
    <lineage>
        <taxon>Eukaryota</taxon>
        <taxon>Metazoa</taxon>
        <taxon>Porifera</taxon>
        <taxon>Demospongiae</taxon>
        <taxon>Heteroscleromorpha</taxon>
        <taxon>Haplosclerida</taxon>
        <taxon>Niphatidae</taxon>
        <taxon>Amphimedon</taxon>
    </lineage>
</organism>
<evidence type="ECO:0000256" key="3">
    <source>
        <dbReference type="PROSITE-ProRule" id="PRU00504"/>
    </source>
</evidence>
<keyword evidence="2" id="KW-0863">Zinc-finger</keyword>
<evidence type="ECO:0000259" key="5">
    <source>
        <dbReference type="PROSITE" id="PS50119"/>
    </source>
</evidence>
<reference evidence="7" key="1">
    <citation type="journal article" date="2010" name="Nature">
        <title>The Amphimedon queenslandica genome and the evolution of animal complexity.</title>
        <authorList>
            <person name="Srivastava M."/>
            <person name="Simakov O."/>
            <person name="Chapman J."/>
            <person name="Fahey B."/>
            <person name="Gauthier M.E."/>
            <person name="Mitros T."/>
            <person name="Richards G.S."/>
            <person name="Conaco C."/>
            <person name="Dacre M."/>
            <person name="Hellsten U."/>
            <person name="Larroux C."/>
            <person name="Putnam N.H."/>
            <person name="Stanke M."/>
            <person name="Adamska M."/>
            <person name="Darling A."/>
            <person name="Degnan S.M."/>
            <person name="Oakley T.H."/>
            <person name="Plachetzki D.C."/>
            <person name="Zhai Y."/>
            <person name="Adamski M."/>
            <person name="Calcino A."/>
            <person name="Cummins S.F."/>
            <person name="Goodstein D.M."/>
            <person name="Harris C."/>
            <person name="Jackson D.J."/>
            <person name="Leys S.P."/>
            <person name="Shu S."/>
            <person name="Woodcroft B.J."/>
            <person name="Vervoort M."/>
            <person name="Kosik K.S."/>
            <person name="Manning G."/>
            <person name="Degnan B.M."/>
            <person name="Rokhsar D.S."/>
        </authorList>
    </citation>
    <scope>NUCLEOTIDE SEQUENCE [LARGE SCALE GENOMIC DNA]</scope>
</reference>
<dbReference type="InterPro" id="IPR000315">
    <property type="entry name" value="Znf_B-box"/>
</dbReference>
<dbReference type="EnsemblMetazoa" id="XM_019998398.1">
    <property type="protein sequence ID" value="XP_019853957.1"/>
    <property type="gene ID" value="LOC105313552"/>
</dbReference>
<dbReference type="InterPro" id="IPR011042">
    <property type="entry name" value="6-blade_b-propeller_TolB-like"/>
</dbReference>
<keyword evidence="1" id="KW-0677">Repeat</keyword>
<feature type="repeat" description="NHL" evidence="3">
    <location>
        <begin position="309"/>
        <end position="346"/>
    </location>
</feature>
<dbReference type="PANTHER" id="PTHR24104">
    <property type="entry name" value="E3 UBIQUITIN-PROTEIN LIGASE NHLRC1-RELATED"/>
    <property type="match status" value="1"/>
</dbReference>
<evidence type="ECO:0000256" key="1">
    <source>
        <dbReference type="ARBA" id="ARBA00022737"/>
    </source>
</evidence>
<name>A0AAN0JB11_AMPQE</name>
<dbReference type="RefSeq" id="XP_019853957.1">
    <property type="nucleotide sequence ID" value="XM_019998398.1"/>
</dbReference>
<evidence type="ECO:0000313" key="7">
    <source>
        <dbReference type="Proteomes" id="UP000007879"/>
    </source>
</evidence>
<dbReference type="PANTHER" id="PTHR24104:SF47">
    <property type="entry name" value="E3 UBIQUITIN-PROTEIN LIGASE NHLRC1"/>
    <property type="match status" value="1"/>
</dbReference>
<dbReference type="Gene3D" id="2.120.10.30">
    <property type="entry name" value="TolB, C-terminal domain"/>
    <property type="match status" value="2"/>
</dbReference>
<dbReference type="GO" id="GO:0043161">
    <property type="term" value="P:proteasome-mediated ubiquitin-dependent protein catabolic process"/>
    <property type="evidence" value="ECO:0007669"/>
    <property type="project" value="TreeGrafter"/>
</dbReference>
<dbReference type="Proteomes" id="UP000007879">
    <property type="component" value="Unassembled WGS sequence"/>
</dbReference>
<proteinExistence type="predicted"/>
<feature type="repeat" description="NHL" evidence="3">
    <location>
        <begin position="350"/>
        <end position="394"/>
    </location>
</feature>
<dbReference type="InterPro" id="IPR050952">
    <property type="entry name" value="TRIM-NHL_E3_ligases"/>
</dbReference>
<keyword evidence="7" id="KW-1185">Reference proteome</keyword>
<dbReference type="GO" id="GO:0000209">
    <property type="term" value="P:protein polyubiquitination"/>
    <property type="evidence" value="ECO:0007669"/>
    <property type="project" value="TreeGrafter"/>
</dbReference>
<dbReference type="SUPFAM" id="SSF101898">
    <property type="entry name" value="NHL repeat"/>
    <property type="match status" value="1"/>
</dbReference>
<dbReference type="InterPro" id="IPR001258">
    <property type="entry name" value="NHL_repeat"/>
</dbReference>
<reference evidence="6" key="2">
    <citation type="submission" date="2024-06" db="UniProtKB">
        <authorList>
            <consortium name="EnsemblMetazoa"/>
        </authorList>
    </citation>
    <scope>IDENTIFICATION</scope>
</reference>